<protein>
    <submittedName>
        <fullName evidence="1">Uncharacterized protein</fullName>
    </submittedName>
</protein>
<dbReference type="EMBL" id="CM051396">
    <property type="protein sequence ID" value="KAJ4723452.1"/>
    <property type="molecule type" value="Genomic_DNA"/>
</dbReference>
<comment type="caution">
    <text evidence="1">The sequence shown here is derived from an EMBL/GenBank/DDBJ whole genome shotgun (WGS) entry which is preliminary data.</text>
</comment>
<organism evidence="1 2">
    <name type="scientific">Melia azedarach</name>
    <name type="common">Chinaberry tree</name>
    <dbReference type="NCBI Taxonomy" id="155640"/>
    <lineage>
        <taxon>Eukaryota</taxon>
        <taxon>Viridiplantae</taxon>
        <taxon>Streptophyta</taxon>
        <taxon>Embryophyta</taxon>
        <taxon>Tracheophyta</taxon>
        <taxon>Spermatophyta</taxon>
        <taxon>Magnoliopsida</taxon>
        <taxon>eudicotyledons</taxon>
        <taxon>Gunneridae</taxon>
        <taxon>Pentapetalae</taxon>
        <taxon>rosids</taxon>
        <taxon>malvids</taxon>
        <taxon>Sapindales</taxon>
        <taxon>Meliaceae</taxon>
        <taxon>Melia</taxon>
    </lineage>
</organism>
<evidence type="ECO:0000313" key="1">
    <source>
        <dbReference type="EMBL" id="KAJ4723452.1"/>
    </source>
</evidence>
<proteinExistence type="predicted"/>
<name>A0ACC1YJS4_MELAZ</name>
<accession>A0ACC1YJS4</accession>
<evidence type="ECO:0000313" key="2">
    <source>
        <dbReference type="Proteomes" id="UP001164539"/>
    </source>
</evidence>
<sequence>MDVKMPSAVRGSDSISAEFPSSNKEKQRTLVMEILFYSSIFFSSFTSSEIHQRSADSYFYLQTTPSYV</sequence>
<dbReference type="Proteomes" id="UP001164539">
    <property type="component" value="Chromosome 3"/>
</dbReference>
<gene>
    <name evidence="1" type="ORF">OWV82_006825</name>
</gene>
<reference evidence="1 2" key="1">
    <citation type="journal article" date="2023" name="Science">
        <title>Complex scaffold remodeling in plant triterpene biosynthesis.</title>
        <authorList>
            <person name="De La Pena R."/>
            <person name="Hodgson H."/>
            <person name="Liu J.C."/>
            <person name="Stephenson M.J."/>
            <person name="Martin A.C."/>
            <person name="Owen C."/>
            <person name="Harkess A."/>
            <person name="Leebens-Mack J."/>
            <person name="Jimenez L.E."/>
            <person name="Osbourn A."/>
            <person name="Sattely E.S."/>
        </authorList>
    </citation>
    <scope>NUCLEOTIDE SEQUENCE [LARGE SCALE GENOMIC DNA]</scope>
    <source>
        <strain evidence="2">cv. JPN11</strain>
        <tissue evidence="1">Leaf</tissue>
    </source>
</reference>
<keyword evidence="2" id="KW-1185">Reference proteome</keyword>